<feature type="domain" description="Peptidase M48" evidence="8">
    <location>
        <begin position="168"/>
        <end position="243"/>
    </location>
</feature>
<evidence type="ECO:0000256" key="2">
    <source>
        <dbReference type="ARBA" id="ARBA00022670"/>
    </source>
</evidence>
<comment type="caution">
    <text evidence="10">The sequence shown here is derived from an EMBL/GenBank/DDBJ whole genome shotgun (WGS) entry which is preliminary data.</text>
</comment>
<evidence type="ECO:0000313" key="10">
    <source>
        <dbReference type="EMBL" id="KAF2996051.1"/>
    </source>
</evidence>
<proteinExistence type="predicted"/>
<feature type="domain" description="Nephrocystin 3-like N-terminal" evidence="9">
    <location>
        <begin position="665"/>
        <end position="839"/>
    </location>
</feature>
<dbReference type="GO" id="GO:0004222">
    <property type="term" value="F:metalloendopeptidase activity"/>
    <property type="evidence" value="ECO:0007669"/>
    <property type="project" value="InterPro"/>
</dbReference>
<evidence type="ECO:0000256" key="5">
    <source>
        <dbReference type="ARBA" id="ARBA00022801"/>
    </source>
</evidence>
<organism evidence="10 11">
    <name type="scientific">Curvularia kusanoi</name>
    <name type="common">Cochliobolus kusanoi</name>
    <dbReference type="NCBI Taxonomy" id="90978"/>
    <lineage>
        <taxon>Eukaryota</taxon>
        <taxon>Fungi</taxon>
        <taxon>Dikarya</taxon>
        <taxon>Ascomycota</taxon>
        <taxon>Pezizomycotina</taxon>
        <taxon>Dothideomycetes</taxon>
        <taxon>Pleosporomycetidae</taxon>
        <taxon>Pleosporales</taxon>
        <taxon>Pleosporineae</taxon>
        <taxon>Pleosporaceae</taxon>
        <taxon>Curvularia</taxon>
    </lineage>
</organism>
<keyword evidence="6" id="KW-0862">Zinc</keyword>
<dbReference type="Gene3D" id="3.40.50.300">
    <property type="entry name" value="P-loop containing nucleotide triphosphate hydrolases"/>
    <property type="match status" value="1"/>
</dbReference>
<evidence type="ECO:0000313" key="11">
    <source>
        <dbReference type="Proteomes" id="UP000801428"/>
    </source>
</evidence>
<gene>
    <name evidence="10" type="ORF">E8E13_003282</name>
</gene>
<dbReference type="GO" id="GO:0006508">
    <property type="term" value="P:proteolysis"/>
    <property type="evidence" value="ECO:0007669"/>
    <property type="project" value="UniProtKB-KW"/>
</dbReference>
<keyword evidence="11" id="KW-1185">Reference proteome</keyword>
<dbReference type="AlphaFoldDB" id="A0A9P4T7E7"/>
<dbReference type="Pfam" id="PF24883">
    <property type="entry name" value="NPHP3_N"/>
    <property type="match status" value="1"/>
</dbReference>
<dbReference type="SUPFAM" id="SSF53167">
    <property type="entry name" value="Purine and uridine phosphorylases"/>
    <property type="match status" value="1"/>
</dbReference>
<dbReference type="PANTHER" id="PTHR46082:SF11">
    <property type="entry name" value="AAA+ ATPASE DOMAIN-CONTAINING PROTEIN-RELATED"/>
    <property type="match status" value="1"/>
</dbReference>
<evidence type="ECO:0000256" key="3">
    <source>
        <dbReference type="ARBA" id="ARBA00022723"/>
    </source>
</evidence>
<evidence type="ECO:0000256" key="6">
    <source>
        <dbReference type="ARBA" id="ARBA00022833"/>
    </source>
</evidence>
<keyword evidence="7" id="KW-0482">Metalloprotease</keyword>
<evidence type="ECO:0000256" key="1">
    <source>
        <dbReference type="ARBA" id="ARBA00001947"/>
    </source>
</evidence>
<dbReference type="OrthoDB" id="194358at2759"/>
<dbReference type="PANTHER" id="PTHR46082">
    <property type="entry name" value="ATP/GTP-BINDING PROTEIN-RELATED"/>
    <property type="match status" value="1"/>
</dbReference>
<dbReference type="Pfam" id="PF01435">
    <property type="entry name" value="Peptidase_M48"/>
    <property type="match status" value="1"/>
</dbReference>
<dbReference type="SUPFAM" id="SSF52540">
    <property type="entry name" value="P-loop containing nucleoside triphosphate hydrolases"/>
    <property type="match status" value="1"/>
</dbReference>
<dbReference type="InterPro" id="IPR056884">
    <property type="entry name" value="NPHP3-like_N"/>
</dbReference>
<sequence>MHRIRPLAAPRAILSASKPKPRPNLSFNYVPSRAYQRFPFGGANQQQYQRFSARSGVAQLFSRWAARPTFYRDVGVITAGGATVYVLNLEEVPVSGRRRFNFIPASVEQALGESTVAEIQQAYAGRFLDDSDPRSRMVKRVLESERMSQAPLILIPILASLAFDVSFYSANMILQLFLSMPASRKHEAEADYIGLLMAAKACYRPEAAMEFWHRMEKSGQEQPPQILSTHPSNHNREEKIREWLPEAHEKMQASECAGTGRYFEDFKDKMGGFENAIGNAATSDYNQYVLGTTVRHNVAIGCLPAGRIGTSSATFVAAQMIRTFPNIQFCLMVGIGGGVPGTNGKIRLGDVVVSQPTDTFGGVVQYDMGKTTVDGFVRTGALNSPPEVLLNAIVTVQANELLEESSLLKYAAKLEGTRFDRSRTGDDVLFDAAYDHEDPNDRTCDACNTDKVDNTRKSRQLGKEIEVHYGTIASGNRVMKNALERDKASRQLGGVLCFEMEAAGLMNTSKCLVIRGICDYSDSHKNDGWQLYAAGIAAAYAKEVLSVINPIEVADMQIALNGTKPHVELQTTRANLTPQGQQNGCDMVSLNNTGIADLAAIGGIADLDSSPGTPQSSRHHPIEVANLSAIRNALSEEHRKKIENSLHFRQRDARFLTIKLAQTRTCQWLYENSRYTNWLHANKIDHHQPFFWIKGKPGSGKSILMKHLFLNTKKAMSDSIVISFFFNARGEELEKTTSGLYRALLLQLLQKAPQTWTVFSDDEYLDAKLDLVKQSGWPDEVLRQIFVACLQELENERVICYVDALDECPEAAIREMISFFESIREMDSTGDFRVCFSSRHYPEISIRTGVQLALEAEAEHVKDIALYIDANLNLSNDPQFEAIKAELLSKASGIFLWVHLVIPVLNKAYDSGRIKALQSELARTPIGLHELFADMVTRDQHSLGPFQLCIYIILFAAGPLEPRTEQIGSP</sequence>
<evidence type="ECO:0000256" key="7">
    <source>
        <dbReference type="ARBA" id="ARBA00023049"/>
    </source>
</evidence>
<protein>
    <recommendedName>
        <fullName evidence="12">Nucleoside phosphorylase domain-containing protein</fullName>
    </recommendedName>
</protein>
<accession>A0A9P4T7E7</accession>
<evidence type="ECO:0000259" key="9">
    <source>
        <dbReference type="Pfam" id="PF24883"/>
    </source>
</evidence>
<dbReference type="GO" id="GO:0009116">
    <property type="term" value="P:nucleoside metabolic process"/>
    <property type="evidence" value="ECO:0007669"/>
    <property type="project" value="InterPro"/>
</dbReference>
<dbReference type="InterPro" id="IPR053137">
    <property type="entry name" value="NLR-like"/>
</dbReference>
<keyword evidence="2" id="KW-0645">Protease</keyword>
<dbReference type="InterPro" id="IPR035994">
    <property type="entry name" value="Nucleoside_phosphorylase_sf"/>
</dbReference>
<comment type="cofactor">
    <cofactor evidence="1">
        <name>Zn(2+)</name>
        <dbReference type="ChEBI" id="CHEBI:29105"/>
    </cofactor>
</comment>
<dbReference type="GO" id="GO:0046872">
    <property type="term" value="F:metal ion binding"/>
    <property type="evidence" value="ECO:0007669"/>
    <property type="project" value="UniProtKB-KW"/>
</dbReference>
<dbReference type="CDD" id="cd07331">
    <property type="entry name" value="M48C_Oma1_like"/>
    <property type="match status" value="1"/>
</dbReference>
<dbReference type="Gene3D" id="3.40.50.1580">
    <property type="entry name" value="Nucleoside phosphorylase domain"/>
    <property type="match status" value="1"/>
</dbReference>
<evidence type="ECO:0008006" key="12">
    <source>
        <dbReference type="Google" id="ProtNLM"/>
    </source>
</evidence>
<keyword evidence="4" id="KW-0677">Repeat</keyword>
<dbReference type="InterPro" id="IPR027417">
    <property type="entry name" value="P-loop_NTPase"/>
</dbReference>
<dbReference type="InterPro" id="IPR001915">
    <property type="entry name" value="Peptidase_M48"/>
</dbReference>
<evidence type="ECO:0000256" key="4">
    <source>
        <dbReference type="ARBA" id="ARBA00022737"/>
    </source>
</evidence>
<dbReference type="Proteomes" id="UP000801428">
    <property type="component" value="Unassembled WGS sequence"/>
</dbReference>
<keyword evidence="5" id="KW-0378">Hydrolase</keyword>
<reference evidence="10" key="1">
    <citation type="submission" date="2019-04" db="EMBL/GenBank/DDBJ databases">
        <title>Sequencing of skin fungus with MAO and IRED activity.</title>
        <authorList>
            <person name="Marsaioli A.J."/>
            <person name="Bonatto J.M.C."/>
            <person name="Reis Junior O."/>
        </authorList>
    </citation>
    <scope>NUCLEOTIDE SEQUENCE</scope>
    <source>
        <strain evidence="10">30M1</strain>
    </source>
</reference>
<keyword evidence="3" id="KW-0479">Metal-binding</keyword>
<evidence type="ECO:0000259" key="8">
    <source>
        <dbReference type="Pfam" id="PF01435"/>
    </source>
</evidence>
<name>A0A9P4T7E7_CURKU</name>
<dbReference type="EMBL" id="SWKU01000029">
    <property type="protein sequence ID" value="KAF2996051.1"/>
    <property type="molecule type" value="Genomic_DNA"/>
</dbReference>